<gene>
    <name evidence="6" type="primary">def</name>
    <name evidence="7" type="ORF">SAMN02745129_0442</name>
</gene>
<accession>A0A1M5ZPS7</accession>
<dbReference type="HAMAP" id="MF_00163">
    <property type="entry name" value="Pep_deformylase"/>
    <property type="match status" value="1"/>
</dbReference>
<keyword evidence="3 6" id="KW-0378">Hydrolase</keyword>
<dbReference type="CDD" id="cd00487">
    <property type="entry name" value="Pep_deformylase"/>
    <property type="match status" value="1"/>
</dbReference>
<dbReference type="PANTHER" id="PTHR10458">
    <property type="entry name" value="PEPTIDE DEFORMYLASE"/>
    <property type="match status" value="1"/>
</dbReference>
<feature type="binding site" evidence="6">
    <location>
        <position position="144"/>
    </location>
    <ligand>
        <name>Fe cation</name>
        <dbReference type="ChEBI" id="CHEBI:24875"/>
    </ligand>
</feature>
<dbReference type="STRING" id="299255.SAMN02745129_0442"/>
<feature type="active site" evidence="6">
    <location>
        <position position="141"/>
    </location>
</feature>
<dbReference type="AlphaFoldDB" id="A0A1M5ZPS7"/>
<keyword evidence="2 6" id="KW-0479">Metal-binding</keyword>
<proteinExistence type="inferred from homology"/>
<comment type="function">
    <text evidence="6">Removes the formyl group from the N-terminal Met of newly synthesized proteins. Requires at least a dipeptide for an efficient rate of reaction. N-terminal L-methionine is a prerequisite for activity but the enzyme has broad specificity at other positions.</text>
</comment>
<dbReference type="OrthoDB" id="9804313at2"/>
<dbReference type="RefSeq" id="WP_143165848.1">
    <property type="nucleotide sequence ID" value="NZ_FQXG01000014.1"/>
</dbReference>
<dbReference type="InterPro" id="IPR023635">
    <property type="entry name" value="Peptide_deformylase"/>
</dbReference>
<feature type="binding site" evidence="6">
    <location>
        <position position="98"/>
    </location>
    <ligand>
        <name>Fe cation</name>
        <dbReference type="ChEBI" id="CHEBI:24875"/>
    </ligand>
</feature>
<comment type="similarity">
    <text evidence="1 6">Belongs to the polypeptide deformylase family.</text>
</comment>
<keyword evidence="5 6" id="KW-0408">Iron</keyword>
<dbReference type="NCBIfam" id="NF001159">
    <property type="entry name" value="PRK00150.1-3"/>
    <property type="match status" value="1"/>
</dbReference>
<dbReference type="SUPFAM" id="SSF56420">
    <property type="entry name" value="Peptide deformylase"/>
    <property type="match status" value="1"/>
</dbReference>
<evidence type="ECO:0000313" key="8">
    <source>
        <dbReference type="Proteomes" id="UP000184268"/>
    </source>
</evidence>
<organism evidence="7 8">
    <name type="scientific">Ferrimonas marina</name>
    <dbReference type="NCBI Taxonomy" id="299255"/>
    <lineage>
        <taxon>Bacteria</taxon>
        <taxon>Pseudomonadati</taxon>
        <taxon>Pseudomonadota</taxon>
        <taxon>Gammaproteobacteria</taxon>
        <taxon>Alteromonadales</taxon>
        <taxon>Ferrimonadaceae</taxon>
        <taxon>Ferrimonas</taxon>
    </lineage>
</organism>
<name>A0A1M5ZPS7_9GAMM</name>
<dbReference type="GO" id="GO:0006412">
    <property type="term" value="P:translation"/>
    <property type="evidence" value="ECO:0007669"/>
    <property type="project" value="UniProtKB-UniRule"/>
</dbReference>
<dbReference type="PANTHER" id="PTHR10458:SF21">
    <property type="entry name" value="PEPTIDE DEFORMYLASE"/>
    <property type="match status" value="1"/>
</dbReference>
<evidence type="ECO:0000313" key="7">
    <source>
        <dbReference type="EMBL" id="SHI26129.1"/>
    </source>
</evidence>
<reference evidence="7 8" key="1">
    <citation type="submission" date="2016-11" db="EMBL/GenBank/DDBJ databases">
        <authorList>
            <person name="Jaros S."/>
            <person name="Januszkiewicz K."/>
            <person name="Wedrychowicz H."/>
        </authorList>
    </citation>
    <scope>NUCLEOTIDE SEQUENCE [LARGE SCALE GENOMIC DNA]</scope>
    <source>
        <strain evidence="7 8">DSM 16917</strain>
    </source>
</reference>
<sequence length="173" mass="18954">MVMPIAQLGETVLRQHADPVTEFDPALAQLLQQMQATMEQAGGVGIAAPQVGVGRQALIIASKPNARYPDAPLMAPMALINPQIEATGGDEVGAWEGCLSVPGLRGFVHRPDEVQVRYQDIDGQWQRTTLTGFPARILLHEYDHLIGKTFLDRVSSTEDLVATSVWERQWQNG</sequence>
<dbReference type="PRINTS" id="PR01576">
    <property type="entry name" value="PDEFORMYLASE"/>
</dbReference>
<dbReference type="Gene3D" id="3.90.45.10">
    <property type="entry name" value="Peptide deformylase"/>
    <property type="match status" value="1"/>
</dbReference>
<protein>
    <recommendedName>
        <fullName evidence="6">Peptide deformylase</fullName>
        <shortName evidence="6">PDF</shortName>
        <ecNumber evidence="6">3.5.1.88</ecNumber>
    </recommendedName>
    <alternativeName>
        <fullName evidence="6">Polypeptide deformylase</fullName>
    </alternativeName>
</protein>
<evidence type="ECO:0000256" key="3">
    <source>
        <dbReference type="ARBA" id="ARBA00022801"/>
    </source>
</evidence>
<dbReference type="EC" id="3.5.1.88" evidence="6"/>
<evidence type="ECO:0000256" key="2">
    <source>
        <dbReference type="ARBA" id="ARBA00022723"/>
    </source>
</evidence>
<dbReference type="Proteomes" id="UP000184268">
    <property type="component" value="Unassembled WGS sequence"/>
</dbReference>
<dbReference type="GO" id="GO:0046872">
    <property type="term" value="F:metal ion binding"/>
    <property type="evidence" value="ECO:0007669"/>
    <property type="project" value="UniProtKB-KW"/>
</dbReference>
<evidence type="ECO:0000256" key="4">
    <source>
        <dbReference type="ARBA" id="ARBA00022917"/>
    </source>
</evidence>
<evidence type="ECO:0000256" key="6">
    <source>
        <dbReference type="HAMAP-Rule" id="MF_00163"/>
    </source>
</evidence>
<dbReference type="InterPro" id="IPR036821">
    <property type="entry name" value="Peptide_deformylase_sf"/>
</dbReference>
<feature type="binding site" evidence="6">
    <location>
        <position position="140"/>
    </location>
    <ligand>
        <name>Fe cation</name>
        <dbReference type="ChEBI" id="CHEBI:24875"/>
    </ligand>
</feature>
<dbReference type="EMBL" id="FQXG01000014">
    <property type="protein sequence ID" value="SHI26129.1"/>
    <property type="molecule type" value="Genomic_DNA"/>
</dbReference>
<comment type="cofactor">
    <cofactor evidence="6">
        <name>Fe(2+)</name>
        <dbReference type="ChEBI" id="CHEBI:29033"/>
    </cofactor>
    <text evidence="6">Binds 1 Fe(2+) ion.</text>
</comment>
<dbReference type="GO" id="GO:0042586">
    <property type="term" value="F:peptide deformylase activity"/>
    <property type="evidence" value="ECO:0007669"/>
    <property type="project" value="UniProtKB-UniRule"/>
</dbReference>
<dbReference type="Pfam" id="PF01327">
    <property type="entry name" value="Pep_deformylase"/>
    <property type="match status" value="1"/>
</dbReference>
<keyword evidence="4 6" id="KW-0648">Protein biosynthesis</keyword>
<dbReference type="PIRSF" id="PIRSF004749">
    <property type="entry name" value="Pep_def"/>
    <property type="match status" value="1"/>
</dbReference>
<comment type="catalytic activity">
    <reaction evidence="6">
        <text>N-terminal N-formyl-L-methionyl-[peptide] + H2O = N-terminal L-methionyl-[peptide] + formate</text>
        <dbReference type="Rhea" id="RHEA:24420"/>
        <dbReference type="Rhea" id="RHEA-COMP:10639"/>
        <dbReference type="Rhea" id="RHEA-COMP:10640"/>
        <dbReference type="ChEBI" id="CHEBI:15377"/>
        <dbReference type="ChEBI" id="CHEBI:15740"/>
        <dbReference type="ChEBI" id="CHEBI:49298"/>
        <dbReference type="ChEBI" id="CHEBI:64731"/>
        <dbReference type="EC" id="3.5.1.88"/>
    </reaction>
</comment>
<dbReference type="NCBIfam" id="TIGR00079">
    <property type="entry name" value="pept_deformyl"/>
    <property type="match status" value="1"/>
</dbReference>
<evidence type="ECO:0000256" key="5">
    <source>
        <dbReference type="ARBA" id="ARBA00023004"/>
    </source>
</evidence>
<keyword evidence="8" id="KW-1185">Reference proteome</keyword>
<evidence type="ECO:0000256" key="1">
    <source>
        <dbReference type="ARBA" id="ARBA00010759"/>
    </source>
</evidence>